<gene>
    <name evidence="2" type="ORF">NP493_136g02027</name>
</gene>
<dbReference type="EMBL" id="JAODUO010000136">
    <property type="protein sequence ID" value="KAK2188308.1"/>
    <property type="molecule type" value="Genomic_DNA"/>
</dbReference>
<feature type="compositionally biased region" description="Acidic residues" evidence="1">
    <location>
        <begin position="16"/>
        <end position="33"/>
    </location>
</feature>
<evidence type="ECO:0000313" key="2">
    <source>
        <dbReference type="EMBL" id="KAK2188308.1"/>
    </source>
</evidence>
<feature type="region of interest" description="Disordered" evidence="1">
    <location>
        <begin position="194"/>
        <end position="214"/>
    </location>
</feature>
<dbReference type="InterPro" id="IPR015943">
    <property type="entry name" value="WD40/YVTN_repeat-like_dom_sf"/>
</dbReference>
<evidence type="ECO:0008006" key="4">
    <source>
        <dbReference type="Google" id="ProtNLM"/>
    </source>
</evidence>
<comment type="caution">
    <text evidence="2">The sequence shown here is derived from an EMBL/GenBank/DDBJ whole genome shotgun (WGS) entry which is preliminary data.</text>
</comment>
<dbReference type="Gene3D" id="2.130.10.10">
    <property type="entry name" value="YVTN repeat-like/Quinoprotein amine dehydrogenase"/>
    <property type="match status" value="2"/>
</dbReference>
<dbReference type="GO" id="GO:0045503">
    <property type="term" value="F:dynein light chain binding"/>
    <property type="evidence" value="ECO:0007669"/>
    <property type="project" value="InterPro"/>
</dbReference>
<dbReference type="PANTHER" id="PTHR16022">
    <property type="entry name" value="WD REPEAT DOMAIN 60"/>
    <property type="match status" value="1"/>
</dbReference>
<evidence type="ECO:0000256" key="1">
    <source>
        <dbReference type="SAM" id="MobiDB-lite"/>
    </source>
</evidence>
<protein>
    <recommendedName>
        <fullName evidence="4">WD repeat-containing protein 60</fullName>
    </recommendedName>
</protein>
<organism evidence="2 3">
    <name type="scientific">Ridgeia piscesae</name>
    <name type="common">Tubeworm</name>
    <dbReference type="NCBI Taxonomy" id="27915"/>
    <lineage>
        <taxon>Eukaryota</taxon>
        <taxon>Metazoa</taxon>
        <taxon>Spiralia</taxon>
        <taxon>Lophotrochozoa</taxon>
        <taxon>Annelida</taxon>
        <taxon>Polychaeta</taxon>
        <taxon>Sedentaria</taxon>
        <taxon>Canalipalpata</taxon>
        <taxon>Sabellida</taxon>
        <taxon>Siboglinidae</taxon>
        <taxon>Ridgeia</taxon>
    </lineage>
</organism>
<accession>A0AAD9P541</accession>
<dbReference type="GO" id="GO:0005929">
    <property type="term" value="C:cilium"/>
    <property type="evidence" value="ECO:0007669"/>
    <property type="project" value="GOC"/>
</dbReference>
<dbReference type="SUPFAM" id="SSF50978">
    <property type="entry name" value="WD40 repeat-like"/>
    <property type="match status" value="1"/>
</dbReference>
<dbReference type="InterPro" id="IPR042505">
    <property type="entry name" value="DYNC2I1"/>
</dbReference>
<dbReference type="GO" id="GO:0042073">
    <property type="term" value="P:intraciliary transport"/>
    <property type="evidence" value="ECO:0007669"/>
    <property type="project" value="InterPro"/>
</dbReference>
<dbReference type="AlphaFoldDB" id="A0AAD9P541"/>
<keyword evidence="3" id="KW-1185">Reference proteome</keyword>
<dbReference type="Pfam" id="PF00400">
    <property type="entry name" value="WD40"/>
    <property type="match status" value="1"/>
</dbReference>
<feature type="region of interest" description="Disordered" evidence="1">
    <location>
        <begin position="16"/>
        <end position="91"/>
    </location>
</feature>
<dbReference type="GO" id="GO:0045504">
    <property type="term" value="F:dynein heavy chain binding"/>
    <property type="evidence" value="ECO:0007669"/>
    <property type="project" value="InterPro"/>
</dbReference>
<dbReference type="GO" id="GO:0005868">
    <property type="term" value="C:cytoplasmic dynein complex"/>
    <property type="evidence" value="ECO:0007669"/>
    <property type="project" value="InterPro"/>
</dbReference>
<dbReference type="InterPro" id="IPR001680">
    <property type="entry name" value="WD40_rpt"/>
</dbReference>
<proteinExistence type="predicted"/>
<name>A0AAD9P541_RIDPI</name>
<feature type="compositionally biased region" description="Acidic residues" evidence="1">
    <location>
        <begin position="196"/>
        <end position="205"/>
    </location>
</feature>
<sequence>MSNSRCCWLLWQDYDDDFEDDDDSEEDEDEDEASQTKASPSLQPSKEMDELLSALDQENERLLHSAKHRQTADQGGATEQPARIKNDRSPSNRCTFINFSSAKQSQMSGAAATKARRRGNDLLKMIELDVAHYELFDMPPVNEYELYMRSFGCSNTRQAYVQTNDDNIECETQTDEAECSDKWCQHPPEEFVCTGGDDDTKDSDEPERKPTDPAKLGKFLQKASQVITMLLEEEFSEISTRDGPIKNQSNIVLSESFVQLETSVLTKDRHVAFSYFSPLQTKFLLTVYSKPHTVNQQDRLSNCGLICVWNVGEPTHPEKVLVCESMPRCCCFSPGKASLVFAGMNDGSLAVWDLSEASSLHRSHSIGDKEWLLRYPTYNTAGVLHHENHHSSVVQVTPIVATGDSAQASLSGAVGDGGGDGMSFQLASLEEHAVVHLWVVAEIMHPDLAGSESDLGLLPGGKVKLVKSSSIRLENPIRMSVVKTAMLALDLCLLPQNNSHFYVATDTGSIIHGVRYGGKAPPKAYRAHSDGLMRVTSLDFSPFGEPTFLAGCADGSLRLYSTESENPLITWPEATERAASVVWVRWCRSRPSVFFVLDSNALLYIWDLLMDDLQPLKQEKVADARVTSFALSNDYSATGCGTPGRKPQMVMCLENGATEVHSISREFSAMMPDEIDQFSQYLQKVV</sequence>
<dbReference type="InterPro" id="IPR036322">
    <property type="entry name" value="WD40_repeat_dom_sf"/>
</dbReference>
<dbReference type="SMART" id="SM00320">
    <property type="entry name" value="WD40"/>
    <property type="match status" value="3"/>
</dbReference>
<feature type="compositionally biased region" description="Polar residues" evidence="1">
    <location>
        <begin position="35"/>
        <end position="44"/>
    </location>
</feature>
<reference evidence="2" key="1">
    <citation type="journal article" date="2023" name="Mol. Biol. Evol.">
        <title>Third-Generation Sequencing Reveals the Adaptive Role of the Epigenome in Three Deep-Sea Polychaetes.</title>
        <authorList>
            <person name="Perez M."/>
            <person name="Aroh O."/>
            <person name="Sun Y."/>
            <person name="Lan Y."/>
            <person name="Juniper S.K."/>
            <person name="Young C.R."/>
            <person name="Angers B."/>
            <person name="Qian P.Y."/>
        </authorList>
    </citation>
    <scope>NUCLEOTIDE SEQUENCE</scope>
    <source>
        <strain evidence="2">R07B-5</strain>
    </source>
</reference>
<dbReference type="PANTHER" id="PTHR16022:SF0">
    <property type="entry name" value="CYTOPLASMIC DYNEIN 2 INTERMEDIATE CHAIN 1"/>
    <property type="match status" value="1"/>
</dbReference>
<dbReference type="Proteomes" id="UP001209878">
    <property type="component" value="Unassembled WGS sequence"/>
</dbReference>
<evidence type="ECO:0000313" key="3">
    <source>
        <dbReference type="Proteomes" id="UP001209878"/>
    </source>
</evidence>